<accession>A0A1M5NMF2</accession>
<dbReference type="PRINTS" id="PR00260">
    <property type="entry name" value="CHEMTRNSDUCR"/>
</dbReference>
<dbReference type="GO" id="GO:0005886">
    <property type="term" value="C:plasma membrane"/>
    <property type="evidence" value="ECO:0007669"/>
    <property type="project" value="TreeGrafter"/>
</dbReference>
<reference evidence="6" key="1">
    <citation type="submission" date="2016-11" db="EMBL/GenBank/DDBJ databases">
        <authorList>
            <person name="Varghese N."/>
            <person name="Submissions S."/>
        </authorList>
    </citation>
    <scope>NUCLEOTIDE SEQUENCE [LARGE SCALE GENOMIC DNA]</scope>
    <source>
        <strain evidence="6">DSM 2635</strain>
    </source>
</reference>
<evidence type="ECO:0000313" key="6">
    <source>
        <dbReference type="Proteomes" id="UP000243255"/>
    </source>
</evidence>
<evidence type="ECO:0000256" key="2">
    <source>
        <dbReference type="ARBA" id="ARBA00029447"/>
    </source>
</evidence>
<evidence type="ECO:0000259" key="4">
    <source>
        <dbReference type="PROSITE" id="PS50111"/>
    </source>
</evidence>
<keyword evidence="1" id="KW-0145">Chemotaxis</keyword>
<organism evidence="5 6">
    <name type="scientific">Asaccharospora irregularis DSM 2635</name>
    <dbReference type="NCBI Taxonomy" id="1121321"/>
    <lineage>
        <taxon>Bacteria</taxon>
        <taxon>Bacillati</taxon>
        <taxon>Bacillota</taxon>
        <taxon>Clostridia</taxon>
        <taxon>Peptostreptococcales</taxon>
        <taxon>Peptostreptococcaceae</taxon>
        <taxon>Asaccharospora</taxon>
    </lineage>
</organism>
<proteinExistence type="inferred from homology"/>
<dbReference type="InterPro" id="IPR051310">
    <property type="entry name" value="MCP_chemotaxis"/>
</dbReference>
<dbReference type="EMBL" id="FQWX01000011">
    <property type="protein sequence ID" value="SHG90647.1"/>
    <property type="molecule type" value="Genomic_DNA"/>
</dbReference>
<comment type="similarity">
    <text evidence="2">Belongs to the methyl-accepting chemotaxis (MCP) protein family.</text>
</comment>
<dbReference type="SUPFAM" id="SSF58104">
    <property type="entry name" value="Methyl-accepting chemotaxis protein (MCP) signaling domain"/>
    <property type="match status" value="1"/>
</dbReference>
<dbReference type="Pfam" id="PF00015">
    <property type="entry name" value="MCPsignal"/>
    <property type="match status" value="1"/>
</dbReference>
<evidence type="ECO:0000256" key="1">
    <source>
        <dbReference type="ARBA" id="ARBA00022500"/>
    </source>
</evidence>
<dbReference type="InterPro" id="IPR004090">
    <property type="entry name" value="Chemotax_Me-accpt_rcpt"/>
</dbReference>
<protein>
    <submittedName>
        <fullName evidence="5">Methyl-accepting chemotaxis protein (MCP) signalling domain-containing protein</fullName>
    </submittedName>
</protein>
<gene>
    <name evidence="5" type="ORF">SAMN04488530_11112</name>
</gene>
<keyword evidence="3" id="KW-0807">Transducer</keyword>
<dbReference type="GO" id="GO:0004888">
    <property type="term" value="F:transmembrane signaling receptor activity"/>
    <property type="evidence" value="ECO:0007669"/>
    <property type="project" value="InterPro"/>
</dbReference>
<feature type="domain" description="Methyl-accepting transducer" evidence="4">
    <location>
        <begin position="1"/>
        <end position="125"/>
    </location>
</feature>
<evidence type="ECO:0000256" key="3">
    <source>
        <dbReference type="PROSITE-ProRule" id="PRU00284"/>
    </source>
</evidence>
<dbReference type="InterPro" id="IPR004089">
    <property type="entry name" value="MCPsignal_dom"/>
</dbReference>
<evidence type="ECO:0000313" key="5">
    <source>
        <dbReference type="EMBL" id="SHG90647.1"/>
    </source>
</evidence>
<dbReference type="GO" id="GO:0007165">
    <property type="term" value="P:signal transduction"/>
    <property type="evidence" value="ECO:0007669"/>
    <property type="project" value="UniProtKB-KW"/>
</dbReference>
<dbReference type="SMART" id="SM00283">
    <property type="entry name" value="MA"/>
    <property type="match status" value="1"/>
</dbReference>
<dbReference type="GO" id="GO:0006935">
    <property type="term" value="P:chemotaxis"/>
    <property type="evidence" value="ECO:0007669"/>
    <property type="project" value="UniProtKB-KW"/>
</dbReference>
<dbReference type="STRING" id="1121321.SAMN04488530_11112"/>
<dbReference type="PANTHER" id="PTHR43531:SF11">
    <property type="entry name" value="METHYL-ACCEPTING CHEMOTAXIS PROTEIN 3"/>
    <property type="match status" value="1"/>
</dbReference>
<keyword evidence="6" id="KW-1185">Reference proteome</keyword>
<dbReference type="Proteomes" id="UP000243255">
    <property type="component" value="Unassembled WGS sequence"/>
</dbReference>
<name>A0A1M5NMF2_9FIRM</name>
<dbReference type="AlphaFoldDB" id="A0A1M5NMF2"/>
<dbReference type="PROSITE" id="PS50111">
    <property type="entry name" value="CHEMOTAXIS_TRANSDUC_2"/>
    <property type="match status" value="1"/>
</dbReference>
<dbReference type="PANTHER" id="PTHR43531">
    <property type="entry name" value="PROTEIN ICFG"/>
    <property type="match status" value="1"/>
</dbReference>
<sequence>MALNAEVEASRAGDSGKGFAVVAEEVRRLANKSAEAAKKTDILIENSITAVNKGTKVVDNAAQSLGKIVNTTNRTILLVDEMAKSSEEQASAVTEITHGIKEISKIVQKNLNIAEDGTTASKDLSGQARILKLLINRFQLNSNIKNKNNSISNIKI</sequence>
<dbReference type="Gene3D" id="1.10.287.950">
    <property type="entry name" value="Methyl-accepting chemotaxis protein"/>
    <property type="match status" value="1"/>
</dbReference>